<evidence type="ECO:0000313" key="7">
    <source>
        <dbReference type="Proteomes" id="UP000605897"/>
    </source>
</evidence>
<feature type="domain" description="FAD-dependent oxidoreductase 2 FAD-binding" evidence="5">
    <location>
        <begin position="13"/>
        <end position="447"/>
    </location>
</feature>
<dbReference type="InterPro" id="IPR050315">
    <property type="entry name" value="FAD-oxidoreductase_2"/>
</dbReference>
<evidence type="ECO:0000256" key="3">
    <source>
        <dbReference type="ARBA" id="ARBA00022827"/>
    </source>
</evidence>
<dbReference type="PRINTS" id="PR00368">
    <property type="entry name" value="FADPNR"/>
</dbReference>
<dbReference type="PANTHER" id="PTHR43400">
    <property type="entry name" value="FUMARATE REDUCTASE"/>
    <property type="match status" value="1"/>
</dbReference>
<protein>
    <recommendedName>
        <fullName evidence="5">FAD-dependent oxidoreductase 2 FAD-binding domain-containing protein</fullName>
    </recommendedName>
</protein>
<dbReference type="InterPro" id="IPR003953">
    <property type="entry name" value="FAD-dep_OxRdtase_2_FAD-bd"/>
</dbReference>
<evidence type="ECO:0000256" key="1">
    <source>
        <dbReference type="ARBA" id="ARBA00001974"/>
    </source>
</evidence>
<dbReference type="SUPFAM" id="SSF51905">
    <property type="entry name" value="FAD/NAD(P)-binding domain"/>
    <property type="match status" value="1"/>
</dbReference>
<dbReference type="Pfam" id="PF00890">
    <property type="entry name" value="FAD_binding_2"/>
    <property type="match status" value="1"/>
</dbReference>
<dbReference type="SUPFAM" id="SSF56425">
    <property type="entry name" value="Succinate dehydrogenase/fumarate reductase flavoprotein, catalytic domain"/>
    <property type="match status" value="1"/>
</dbReference>
<proteinExistence type="predicted"/>
<reference evidence="7" key="1">
    <citation type="journal article" date="2019" name="Int. J. Syst. Evol. Microbiol.">
        <title>The Global Catalogue of Microorganisms (GCM) 10K type strain sequencing project: providing services to taxonomists for standard genome sequencing and annotation.</title>
        <authorList>
            <consortium name="The Broad Institute Genomics Platform"/>
            <consortium name="The Broad Institute Genome Sequencing Center for Infectious Disease"/>
            <person name="Wu L."/>
            <person name="Ma J."/>
        </authorList>
    </citation>
    <scope>NUCLEOTIDE SEQUENCE [LARGE SCALE GENOMIC DNA]</scope>
    <source>
        <strain evidence="7">CGMCC 4.7677</strain>
    </source>
</reference>
<keyword evidence="7" id="KW-1185">Reference proteome</keyword>
<name>A0ABQ3IIM6_9PSEU</name>
<dbReference type="Proteomes" id="UP000605897">
    <property type="component" value="Unassembled WGS sequence"/>
</dbReference>
<organism evidence="6 7">
    <name type="scientific">Amycolatopsis deserti</name>
    <dbReference type="NCBI Taxonomy" id="185696"/>
    <lineage>
        <taxon>Bacteria</taxon>
        <taxon>Bacillati</taxon>
        <taxon>Actinomycetota</taxon>
        <taxon>Actinomycetes</taxon>
        <taxon>Pseudonocardiales</taxon>
        <taxon>Pseudonocardiaceae</taxon>
        <taxon>Amycolatopsis</taxon>
    </lineage>
</organism>
<evidence type="ECO:0000256" key="2">
    <source>
        <dbReference type="ARBA" id="ARBA00022630"/>
    </source>
</evidence>
<dbReference type="PANTHER" id="PTHR43400:SF10">
    <property type="entry name" value="3-OXOSTEROID 1-DEHYDROGENASE"/>
    <property type="match status" value="1"/>
</dbReference>
<keyword evidence="2" id="KW-0285">Flavoprotein</keyword>
<keyword evidence="3" id="KW-0274">FAD</keyword>
<accession>A0ABQ3IIM6</accession>
<gene>
    <name evidence="6" type="ORF">GCM10017786_08250</name>
</gene>
<comment type="cofactor">
    <cofactor evidence="1">
        <name>FAD</name>
        <dbReference type="ChEBI" id="CHEBI:57692"/>
    </cofactor>
</comment>
<dbReference type="InterPro" id="IPR027477">
    <property type="entry name" value="Succ_DH/fumarate_Rdtase_cat_sf"/>
</dbReference>
<dbReference type="RefSeq" id="WP_191243115.1">
    <property type="nucleotide sequence ID" value="NZ_BNAU01000001.1"/>
</dbReference>
<keyword evidence="4" id="KW-0560">Oxidoreductase</keyword>
<dbReference type="Gene3D" id="3.90.700.10">
    <property type="entry name" value="Succinate dehydrogenase/fumarate reductase flavoprotein, catalytic domain"/>
    <property type="match status" value="1"/>
</dbReference>
<dbReference type="Gene3D" id="3.50.50.60">
    <property type="entry name" value="FAD/NAD(P)-binding domain"/>
    <property type="match status" value="1"/>
</dbReference>
<sequence>MYQNGNCPQDRFDVVVVGGGAAGLLAALAVADSGATVVLLEKNSEVGGKTVWSAGLVTAGGTVVQAERRVEDSVDAHRREILAHAERTGVLGIPGVSEKLGLLIDNVADAVDRLAACGVRFGGPHPEEMHSVARGHQFVPGARAAIAALAQKTAEAGVRIRRDTPVDELITGPTGSILGVRAGGREIRANAVILSAGDFSAAGPGRPAPQFAEHAYKSWATGDGQHLAAEAGGDLVGVDSMVFAALITVDEPLFFAHPHVLAAGAIVVDGTGRRIANETVTFGHGYAERTPHDLYLVVGGDQLAGVATSADDGPVGRDGWLRTGKSHLGNFGGVGYAYVDDLLDAGHAVRGESLDHLAATLGMDAATLRREAAEIAKAVGAEDRLGRSWSTDPFANGPFLAVGPMRGAVALGAGGIRCDERMRALDSSGEPIDGLYVAGDCADSAGAGFITGGHGYGLGWAFASGLIAGRDAAASTGASAGRPAEAANAG</sequence>
<dbReference type="InterPro" id="IPR036188">
    <property type="entry name" value="FAD/NAD-bd_sf"/>
</dbReference>
<comment type="caution">
    <text evidence="6">The sequence shown here is derived from an EMBL/GenBank/DDBJ whole genome shotgun (WGS) entry which is preliminary data.</text>
</comment>
<evidence type="ECO:0000313" key="6">
    <source>
        <dbReference type="EMBL" id="GHE80471.1"/>
    </source>
</evidence>
<evidence type="ECO:0000256" key="4">
    <source>
        <dbReference type="ARBA" id="ARBA00023002"/>
    </source>
</evidence>
<evidence type="ECO:0000259" key="5">
    <source>
        <dbReference type="Pfam" id="PF00890"/>
    </source>
</evidence>
<dbReference type="EMBL" id="BNAU01000001">
    <property type="protein sequence ID" value="GHE80471.1"/>
    <property type="molecule type" value="Genomic_DNA"/>
</dbReference>